<organism evidence="2 3">
    <name type="scientific">Enterocloster clostridioformis</name>
    <dbReference type="NCBI Taxonomy" id="1531"/>
    <lineage>
        <taxon>Bacteria</taxon>
        <taxon>Bacillati</taxon>
        <taxon>Bacillota</taxon>
        <taxon>Clostridia</taxon>
        <taxon>Lachnospirales</taxon>
        <taxon>Lachnospiraceae</taxon>
        <taxon>Enterocloster</taxon>
    </lineage>
</organism>
<protein>
    <submittedName>
        <fullName evidence="2">Uncharacterized protein</fullName>
    </submittedName>
</protein>
<accession>A0A829W1D4</accession>
<name>A0A829W1D4_9FIRM</name>
<comment type="caution">
    <text evidence="2">The sequence shown here is derived from an EMBL/GenBank/DDBJ whole genome shotgun (WGS) entry which is preliminary data.</text>
</comment>
<dbReference type="EMBL" id="BJLB01000001">
    <property type="protein sequence ID" value="GEA34576.1"/>
    <property type="molecule type" value="Genomic_DNA"/>
</dbReference>
<evidence type="ECO:0000256" key="1">
    <source>
        <dbReference type="SAM" id="MobiDB-lite"/>
    </source>
</evidence>
<reference evidence="2 3" key="1">
    <citation type="submission" date="2019-06" db="EMBL/GenBank/DDBJ databases">
        <title>Draft genome sequence of [Clostridium] clostridioforme NBRC 113352.</title>
        <authorList>
            <person name="Miura T."/>
            <person name="Furukawa M."/>
            <person name="Shimamura M."/>
            <person name="Ohyama Y."/>
            <person name="Yamazoe A."/>
            <person name="Kawasaki H."/>
        </authorList>
    </citation>
    <scope>NUCLEOTIDE SEQUENCE [LARGE SCALE GENOMIC DNA]</scope>
    <source>
        <strain evidence="2 3">NBRC 113352</strain>
    </source>
</reference>
<gene>
    <name evidence="2" type="ORF">Ccl03g_02890</name>
</gene>
<sequence>MANDSRDSQLPKSKSVAIIDFTGKRLTAGAVPKPGIGCGQQPGPKNNIIYRNGMESGKKGELLL</sequence>
<evidence type="ECO:0000313" key="3">
    <source>
        <dbReference type="Proteomes" id="UP000315200"/>
    </source>
</evidence>
<dbReference type="Proteomes" id="UP000315200">
    <property type="component" value="Unassembled WGS sequence"/>
</dbReference>
<feature type="region of interest" description="Disordered" evidence="1">
    <location>
        <begin position="33"/>
        <end position="52"/>
    </location>
</feature>
<proteinExistence type="predicted"/>
<evidence type="ECO:0000313" key="2">
    <source>
        <dbReference type="EMBL" id="GEA34576.1"/>
    </source>
</evidence>
<dbReference type="AlphaFoldDB" id="A0A829W1D4"/>